<evidence type="ECO:0000259" key="1">
    <source>
        <dbReference type="Pfam" id="PF13456"/>
    </source>
</evidence>
<dbReference type="InterPro" id="IPR044730">
    <property type="entry name" value="RNase_H-like_dom_plant"/>
</dbReference>
<dbReference type="GO" id="GO:0004523">
    <property type="term" value="F:RNA-DNA hybrid ribonuclease activity"/>
    <property type="evidence" value="ECO:0007669"/>
    <property type="project" value="InterPro"/>
</dbReference>
<dbReference type="EMBL" id="RDQH01000327">
    <property type="protein sequence ID" value="RXI07771.1"/>
    <property type="molecule type" value="Genomic_DNA"/>
</dbReference>
<dbReference type="CDD" id="cd06222">
    <property type="entry name" value="RNase_H_like"/>
    <property type="match status" value="1"/>
</dbReference>
<dbReference type="AlphaFoldDB" id="A0A498KKR3"/>
<accession>A0A498KKR3</accession>
<dbReference type="InterPro" id="IPR052929">
    <property type="entry name" value="RNase_H-like_EbsB-rel"/>
</dbReference>
<dbReference type="Proteomes" id="UP000290289">
    <property type="component" value="Chromosome 1"/>
</dbReference>
<dbReference type="InterPro" id="IPR012337">
    <property type="entry name" value="RNaseH-like_sf"/>
</dbReference>
<organism evidence="2 3">
    <name type="scientific">Malus domestica</name>
    <name type="common">Apple</name>
    <name type="synonym">Pyrus malus</name>
    <dbReference type="NCBI Taxonomy" id="3750"/>
    <lineage>
        <taxon>Eukaryota</taxon>
        <taxon>Viridiplantae</taxon>
        <taxon>Streptophyta</taxon>
        <taxon>Embryophyta</taxon>
        <taxon>Tracheophyta</taxon>
        <taxon>Spermatophyta</taxon>
        <taxon>Magnoliopsida</taxon>
        <taxon>eudicotyledons</taxon>
        <taxon>Gunneridae</taxon>
        <taxon>Pentapetalae</taxon>
        <taxon>rosids</taxon>
        <taxon>fabids</taxon>
        <taxon>Rosales</taxon>
        <taxon>Rosaceae</taxon>
        <taxon>Amygdaloideae</taxon>
        <taxon>Maleae</taxon>
        <taxon>Malus</taxon>
    </lineage>
</organism>
<keyword evidence="3" id="KW-1185">Reference proteome</keyword>
<dbReference type="SMR" id="A0A498KKR3"/>
<dbReference type="PANTHER" id="PTHR47074:SF11">
    <property type="entry name" value="REVERSE TRANSCRIPTASE-LIKE PROTEIN"/>
    <property type="match status" value="1"/>
</dbReference>
<dbReference type="InterPro" id="IPR002156">
    <property type="entry name" value="RNaseH_domain"/>
</dbReference>
<sequence>MWSELEECGGEKLQQACRQFQVQGGWTKPPFQTIKVNCDGAWYKQTERGGFGWVARDFAGIFKRAGGVGNILCESSLMAKMEAMRAALLTYVERGFGIVQVETDSKVMVDMLNGVLQPEAVMEGVI</sequence>
<evidence type="ECO:0000313" key="2">
    <source>
        <dbReference type="EMBL" id="RXI07771.1"/>
    </source>
</evidence>
<dbReference type="PANTHER" id="PTHR47074">
    <property type="entry name" value="BNAC02G40300D PROTEIN"/>
    <property type="match status" value="1"/>
</dbReference>
<protein>
    <recommendedName>
        <fullName evidence="1">RNase H type-1 domain-containing protein</fullName>
    </recommendedName>
</protein>
<evidence type="ECO:0000313" key="3">
    <source>
        <dbReference type="Proteomes" id="UP000290289"/>
    </source>
</evidence>
<dbReference type="SUPFAM" id="SSF53098">
    <property type="entry name" value="Ribonuclease H-like"/>
    <property type="match status" value="1"/>
</dbReference>
<dbReference type="Pfam" id="PF13456">
    <property type="entry name" value="RVT_3"/>
    <property type="match status" value="1"/>
</dbReference>
<proteinExistence type="predicted"/>
<gene>
    <name evidence="2" type="ORF">DVH24_009802</name>
</gene>
<reference evidence="2 3" key="1">
    <citation type="submission" date="2018-10" db="EMBL/GenBank/DDBJ databases">
        <title>A high-quality apple genome assembly.</title>
        <authorList>
            <person name="Hu J."/>
        </authorList>
    </citation>
    <scope>NUCLEOTIDE SEQUENCE [LARGE SCALE GENOMIC DNA]</scope>
    <source>
        <strain evidence="3">cv. HFTH1</strain>
        <tissue evidence="2">Young leaf</tissue>
    </source>
</reference>
<dbReference type="Gene3D" id="3.30.420.10">
    <property type="entry name" value="Ribonuclease H-like superfamily/Ribonuclease H"/>
    <property type="match status" value="1"/>
</dbReference>
<dbReference type="STRING" id="3750.A0A498KKR3"/>
<dbReference type="GO" id="GO:0003676">
    <property type="term" value="F:nucleic acid binding"/>
    <property type="evidence" value="ECO:0007669"/>
    <property type="project" value="InterPro"/>
</dbReference>
<dbReference type="InterPro" id="IPR036397">
    <property type="entry name" value="RNaseH_sf"/>
</dbReference>
<name>A0A498KKR3_MALDO</name>
<comment type="caution">
    <text evidence="2">The sequence shown here is derived from an EMBL/GenBank/DDBJ whole genome shotgun (WGS) entry which is preliminary data.</text>
</comment>
<feature type="domain" description="RNase H type-1" evidence="1">
    <location>
        <begin position="37"/>
        <end position="115"/>
    </location>
</feature>